<proteinExistence type="inferred from homology"/>
<protein>
    <recommendedName>
        <fullName evidence="3">Diaminopimelate epimerase</fullName>
        <ecNumber evidence="3">5.1.1.7</ecNumber>
    </recommendedName>
</protein>
<comment type="similarity">
    <text evidence="1">Belongs to the diaminopimelate epimerase family.</text>
</comment>
<dbReference type="InterPro" id="IPR001653">
    <property type="entry name" value="DAP_epimerase_DapF"/>
</dbReference>
<evidence type="ECO:0000256" key="1">
    <source>
        <dbReference type="ARBA" id="ARBA00010219"/>
    </source>
</evidence>
<keyword evidence="2 4" id="KW-0413">Isomerase</keyword>
<dbReference type="Proteomes" id="UP000093740">
    <property type="component" value="Chromosome"/>
</dbReference>
<reference evidence="4 5" key="1">
    <citation type="journal article" date="2015" name="Stand. Genomic Sci.">
        <title>Genome sequence of a native-feather degrading extremely thermophilic Eubacterium, Fervidobacterium islandicum AW-1.</title>
        <authorList>
            <person name="Lee Y.J."/>
            <person name="Jeong H."/>
            <person name="Park G.S."/>
            <person name="Kwak Y."/>
            <person name="Lee S.J."/>
            <person name="Lee S.J."/>
            <person name="Park M.K."/>
            <person name="Kim J.Y."/>
            <person name="Kang H.K."/>
            <person name="Shin J.H."/>
            <person name="Lee D.W."/>
        </authorList>
    </citation>
    <scope>NUCLEOTIDE SEQUENCE [LARGE SCALE GENOMIC DNA]</scope>
    <source>
        <strain evidence="4 5">AW-1</strain>
    </source>
</reference>
<dbReference type="PANTHER" id="PTHR31689:SF0">
    <property type="entry name" value="DIAMINOPIMELATE EPIMERASE"/>
    <property type="match status" value="1"/>
</dbReference>
<dbReference type="Pfam" id="PF01678">
    <property type="entry name" value="DAP_epimerase"/>
    <property type="match status" value="2"/>
</dbReference>
<evidence type="ECO:0000256" key="3">
    <source>
        <dbReference type="NCBIfam" id="TIGR00652"/>
    </source>
</evidence>
<dbReference type="EMBL" id="CP014334">
    <property type="protein sequence ID" value="AMW32171.2"/>
    <property type="molecule type" value="Genomic_DNA"/>
</dbReference>
<dbReference type="RefSeq" id="WP_249477115.1">
    <property type="nucleotide sequence ID" value="NZ_CP014334.2"/>
</dbReference>
<dbReference type="GO" id="GO:0005829">
    <property type="term" value="C:cytosol"/>
    <property type="evidence" value="ECO:0007669"/>
    <property type="project" value="TreeGrafter"/>
</dbReference>
<dbReference type="Gene3D" id="3.10.310.10">
    <property type="entry name" value="Diaminopimelate Epimerase, Chain A, domain 1"/>
    <property type="match status" value="2"/>
</dbReference>
<evidence type="ECO:0000313" key="5">
    <source>
        <dbReference type="Proteomes" id="UP000093740"/>
    </source>
</evidence>
<evidence type="ECO:0000256" key="2">
    <source>
        <dbReference type="ARBA" id="ARBA00023235"/>
    </source>
</evidence>
<sequence>MKERSKKLREDELRRYGITLIEKYSATGNTFVVVDSTSIELSDEEKQEVVLSVVEERDGVIFVERRDERFFMDYFNRDGKRAAFCGNGARTFLRFLSEHFGVQGKVSIETNAGVLVGYTKENVYVQMPEPVVSSLIPKKELEDFDGALITVGVPHLVKYVGSAIWEFDMEVARLLRHRYDANVNLFNVLNSSTFEIRTFERGVERETLSCGSGTTATAYFVKYYVLGNNKVPDRLTAHTKGGVLNVLFESDGIYLEGGVEHG</sequence>
<name>A0AAI8GCL4_FERIS</name>
<dbReference type="KEGG" id="fia:NA23_01835"/>
<dbReference type="NCBIfam" id="TIGR00652">
    <property type="entry name" value="DapF"/>
    <property type="match status" value="1"/>
</dbReference>
<keyword evidence="5" id="KW-1185">Reference proteome</keyword>
<dbReference type="SUPFAM" id="SSF54506">
    <property type="entry name" value="Diaminopimelate epimerase-like"/>
    <property type="match status" value="1"/>
</dbReference>
<dbReference type="AlphaFoldDB" id="A0AAI8GCL4"/>
<gene>
    <name evidence="4" type="primary">dapF</name>
    <name evidence="4" type="ORF">NA23_01835</name>
</gene>
<evidence type="ECO:0000313" key="4">
    <source>
        <dbReference type="EMBL" id="AMW32171.2"/>
    </source>
</evidence>
<dbReference type="EC" id="5.1.1.7" evidence="3"/>
<organism evidence="4 5">
    <name type="scientific">Fervidobacterium islandicum</name>
    <dbReference type="NCBI Taxonomy" id="2423"/>
    <lineage>
        <taxon>Bacteria</taxon>
        <taxon>Thermotogati</taxon>
        <taxon>Thermotogota</taxon>
        <taxon>Thermotogae</taxon>
        <taxon>Thermotogales</taxon>
        <taxon>Fervidobacteriaceae</taxon>
        <taxon>Fervidobacterium</taxon>
    </lineage>
</organism>
<accession>A0AAI8GCL4</accession>
<dbReference type="PANTHER" id="PTHR31689">
    <property type="entry name" value="DIAMINOPIMELATE EPIMERASE, CHLOROPLASTIC"/>
    <property type="match status" value="1"/>
</dbReference>
<dbReference type="GO" id="GO:0008837">
    <property type="term" value="F:diaminopimelate epimerase activity"/>
    <property type="evidence" value="ECO:0007669"/>
    <property type="project" value="UniProtKB-UniRule"/>
</dbReference>
<dbReference type="GO" id="GO:0009089">
    <property type="term" value="P:lysine biosynthetic process via diaminopimelate"/>
    <property type="evidence" value="ECO:0007669"/>
    <property type="project" value="UniProtKB-UniRule"/>
</dbReference>